<dbReference type="SMART" id="SM00304">
    <property type="entry name" value="HAMP"/>
    <property type="match status" value="1"/>
</dbReference>
<proteinExistence type="inferred from homology"/>
<evidence type="ECO:0000313" key="8">
    <source>
        <dbReference type="Proteomes" id="UP001595729"/>
    </source>
</evidence>
<dbReference type="Pfam" id="PF00015">
    <property type="entry name" value="MCPsignal"/>
    <property type="match status" value="1"/>
</dbReference>
<evidence type="ECO:0000256" key="1">
    <source>
        <dbReference type="ARBA" id="ARBA00022481"/>
    </source>
</evidence>
<feature type="transmembrane region" description="Helical" evidence="4">
    <location>
        <begin position="193"/>
        <end position="213"/>
    </location>
</feature>
<dbReference type="CDD" id="cd06225">
    <property type="entry name" value="HAMP"/>
    <property type="match status" value="1"/>
</dbReference>
<feature type="domain" description="HAMP" evidence="6">
    <location>
        <begin position="216"/>
        <end position="268"/>
    </location>
</feature>
<keyword evidence="1" id="KW-0488">Methylation</keyword>
<evidence type="ECO:0000259" key="5">
    <source>
        <dbReference type="PROSITE" id="PS50111"/>
    </source>
</evidence>
<keyword evidence="4" id="KW-0812">Transmembrane</keyword>
<feature type="domain" description="Methyl-accepting transducer" evidence="5">
    <location>
        <begin position="273"/>
        <end position="502"/>
    </location>
</feature>
<dbReference type="EMBL" id="JBHRXX010000002">
    <property type="protein sequence ID" value="MFC3683078.1"/>
    <property type="molecule type" value="Genomic_DNA"/>
</dbReference>
<comment type="caution">
    <text evidence="7">The sequence shown here is derived from an EMBL/GenBank/DDBJ whole genome shotgun (WGS) entry which is preliminary data.</text>
</comment>
<dbReference type="Proteomes" id="UP001595729">
    <property type="component" value="Unassembled WGS sequence"/>
</dbReference>
<dbReference type="PANTHER" id="PTHR43531:SF14">
    <property type="entry name" value="METHYL-ACCEPTING CHEMOTAXIS PROTEIN I-RELATED"/>
    <property type="match status" value="1"/>
</dbReference>
<evidence type="ECO:0000256" key="4">
    <source>
        <dbReference type="SAM" id="Phobius"/>
    </source>
</evidence>
<dbReference type="SMART" id="SM00283">
    <property type="entry name" value="MA"/>
    <property type="match status" value="1"/>
</dbReference>
<feature type="transmembrane region" description="Helical" evidence="4">
    <location>
        <begin position="15"/>
        <end position="36"/>
    </location>
</feature>
<keyword evidence="8" id="KW-1185">Reference proteome</keyword>
<keyword evidence="4" id="KW-1133">Transmembrane helix</keyword>
<organism evidence="7 8">
    <name type="scientific">Hydrogenophaga luteola</name>
    <dbReference type="NCBI Taxonomy" id="1591122"/>
    <lineage>
        <taxon>Bacteria</taxon>
        <taxon>Pseudomonadati</taxon>
        <taxon>Pseudomonadota</taxon>
        <taxon>Betaproteobacteria</taxon>
        <taxon>Burkholderiales</taxon>
        <taxon>Comamonadaceae</taxon>
        <taxon>Hydrogenophaga</taxon>
    </lineage>
</organism>
<dbReference type="PROSITE" id="PS50885">
    <property type="entry name" value="HAMP"/>
    <property type="match status" value="1"/>
</dbReference>
<gene>
    <name evidence="7" type="ORF">ACFOPI_05700</name>
</gene>
<evidence type="ECO:0000313" key="7">
    <source>
        <dbReference type="EMBL" id="MFC3683078.1"/>
    </source>
</evidence>
<dbReference type="SUPFAM" id="SSF58104">
    <property type="entry name" value="Methyl-accepting chemotaxis protein (MCP) signaling domain"/>
    <property type="match status" value="1"/>
</dbReference>
<dbReference type="Gene3D" id="1.10.287.950">
    <property type="entry name" value="Methyl-accepting chemotaxis protein"/>
    <property type="match status" value="1"/>
</dbReference>
<dbReference type="PANTHER" id="PTHR43531">
    <property type="entry name" value="PROTEIN ICFG"/>
    <property type="match status" value="1"/>
</dbReference>
<dbReference type="RefSeq" id="WP_382171959.1">
    <property type="nucleotide sequence ID" value="NZ_JBHRXX010000002.1"/>
</dbReference>
<name>A0ABV7W1C3_9BURK</name>
<evidence type="ECO:0000259" key="6">
    <source>
        <dbReference type="PROSITE" id="PS50885"/>
    </source>
</evidence>
<dbReference type="Pfam" id="PF00672">
    <property type="entry name" value="HAMP"/>
    <property type="match status" value="1"/>
</dbReference>
<evidence type="ECO:0000256" key="2">
    <source>
        <dbReference type="ARBA" id="ARBA00029447"/>
    </source>
</evidence>
<sequence>MKLLNRLSLGAKLSLAPLVAIASLVIVALLTTWLGMRLLEAQRSMNEVNMPRMERIQALDGAIKGLQGQVMQTLSWESIGQKAERIAELDSRILKELDQYRKELQSVADDPGISTEQRTQMAELSKVFQVYDKTVRETLDIKSAGVATAASFVFTLDAEYANASKLLRDMVTAEKAGVANLVSSNQESALGGALFLLVVMVVAVSVSVLLSWATHRAIVLPLRKASDFARTVAEGDLTKSMEVPSRDVVGDLVQSMNDMRKRLLELVSSVRESAENVATASAEIASGNADLSIRTESQAASLEETSASMQNMVDAIARSAETASSAAQLSGSALNVANDGGSVVAQVVETMQRITDSSRKMAEIIAVIDGIAFQTNILALNAAVEAARAGEQGRGFAVVAGEVRSLAQRSAQAAKEIKTLIDASVERVDEGQSLVQVAGKTMSEIVGQVNQVSQLIAEINTSSSAQATSAREINQAVVSLDQGTQQNAALVEESAAASESLKRQSADLISLMAVFRT</sequence>
<comment type="similarity">
    <text evidence="2">Belongs to the methyl-accepting chemotaxis (MCP) protein family.</text>
</comment>
<dbReference type="InterPro" id="IPR003660">
    <property type="entry name" value="HAMP_dom"/>
</dbReference>
<dbReference type="InterPro" id="IPR004090">
    <property type="entry name" value="Chemotax_Me-accpt_rcpt"/>
</dbReference>
<dbReference type="InterPro" id="IPR051310">
    <property type="entry name" value="MCP_chemotaxis"/>
</dbReference>
<keyword evidence="3" id="KW-0807">Transducer</keyword>
<dbReference type="InterPro" id="IPR004089">
    <property type="entry name" value="MCPsignal_dom"/>
</dbReference>
<dbReference type="PROSITE" id="PS50111">
    <property type="entry name" value="CHEMOTAXIS_TRANSDUC_2"/>
    <property type="match status" value="1"/>
</dbReference>
<accession>A0ABV7W1C3</accession>
<dbReference type="PRINTS" id="PR00260">
    <property type="entry name" value="CHEMTRNSDUCR"/>
</dbReference>
<keyword evidence="4" id="KW-0472">Membrane</keyword>
<dbReference type="CDD" id="cd11386">
    <property type="entry name" value="MCP_signal"/>
    <property type="match status" value="1"/>
</dbReference>
<evidence type="ECO:0000256" key="3">
    <source>
        <dbReference type="PROSITE-ProRule" id="PRU00284"/>
    </source>
</evidence>
<reference evidence="8" key="1">
    <citation type="journal article" date="2019" name="Int. J. Syst. Evol. Microbiol.">
        <title>The Global Catalogue of Microorganisms (GCM) 10K type strain sequencing project: providing services to taxonomists for standard genome sequencing and annotation.</title>
        <authorList>
            <consortium name="The Broad Institute Genomics Platform"/>
            <consortium name="The Broad Institute Genome Sequencing Center for Infectious Disease"/>
            <person name="Wu L."/>
            <person name="Ma J."/>
        </authorList>
    </citation>
    <scope>NUCLEOTIDE SEQUENCE [LARGE SCALE GENOMIC DNA]</scope>
    <source>
        <strain evidence="8">KCTC 42501</strain>
    </source>
</reference>
<protein>
    <submittedName>
        <fullName evidence="7">Methyl-accepting chemotaxis protein</fullName>
    </submittedName>
</protein>